<proteinExistence type="predicted"/>
<organism evidence="1 2">
    <name type="scientific">Protopolystoma xenopodis</name>
    <dbReference type="NCBI Taxonomy" id="117903"/>
    <lineage>
        <taxon>Eukaryota</taxon>
        <taxon>Metazoa</taxon>
        <taxon>Spiralia</taxon>
        <taxon>Lophotrochozoa</taxon>
        <taxon>Platyhelminthes</taxon>
        <taxon>Monogenea</taxon>
        <taxon>Polyopisthocotylea</taxon>
        <taxon>Polystomatidea</taxon>
        <taxon>Polystomatidae</taxon>
        <taxon>Protopolystoma</taxon>
    </lineage>
</organism>
<evidence type="ECO:0000313" key="2">
    <source>
        <dbReference type="Proteomes" id="UP000784294"/>
    </source>
</evidence>
<protein>
    <submittedName>
        <fullName evidence="1">Uncharacterized protein</fullName>
    </submittedName>
</protein>
<comment type="caution">
    <text evidence="1">The sequence shown here is derived from an EMBL/GenBank/DDBJ whole genome shotgun (WGS) entry which is preliminary data.</text>
</comment>
<evidence type="ECO:0000313" key="1">
    <source>
        <dbReference type="EMBL" id="VEL22051.1"/>
    </source>
</evidence>
<sequence length="67" mass="7268">MIPCSDDVRQMTDESLAPFTGIEGDCFGNSASMNLPVKPINSWSGGIGRRLLVEPTFESLHSILSLE</sequence>
<dbReference type="Proteomes" id="UP000784294">
    <property type="component" value="Unassembled WGS sequence"/>
</dbReference>
<dbReference type="AlphaFoldDB" id="A0A3S4ZX60"/>
<accession>A0A3S4ZX60</accession>
<reference evidence="1" key="1">
    <citation type="submission" date="2018-11" db="EMBL/GenBank/DDBJ databases">
        <authorList>
            <consortium name="Pathogen Informatics"/>
        </authorList>
    </citation>
    <scope>NUCLEOTIDE SEQUENCE</scope>
</reference>
<gene>
    <name evidence="1" type="ORF">PXEA_LOCUS15491</name>
</gene>
<name>A0A3S4ZX60_9PLAT</name>
<keyword evidence="2" id="KW-1185">Reference proteome</keyword>
<dbReference type="EMBL" id="CAAALY010054445">
    <property type="protein sequence ID" value="VEL22051.1"/>
    <property type="molecule type" value="Genomic_DNA"/>
</dbReference>